<accession>A0A7C3PGI1</accession>
<keyword evidence="3" id="KW-0808">Transferase</keyword>
<name>A0A7C3PGI1_9CYAN</name>
<dbReference type="Pfam" id="PF01627">
    <property type="entry name" value="Hpt"/>
    <property type="match status" value="1"/>
</dbReference>
<feature type="modified residue" description="Phosphohistidine" evidence="1">
    <location>
        <position position="40"/>
    </location>
</feature>
<dbReference type="AlphaFoldDB" id="A0A7C3PGI1"/>
<organism evidence="3">
    <name type="scientific">Oscillatoriales cyanobacterium SpSt-418</name>
    <dbReference type="NCBI Taxonomy" id="2282169"/>
    <lineage>
        <taxon>Bacteria</taxon>
        <taxon>Bacillati</taxon>
        <taxon>Cyanobacteriota</taxon>
        <taxon>Cyanophyceae</taxon>
        <taxon>Oscillatoriophycideae</taxon>
        <taxon>Oscillatoriales</taxon>
    </lineage>
</organism>
<dbReference type="GO" id="GO:0000160">
    <property type="term" value="P:phosphorelay signal transduction system"/>
    <property type="evidence" value="ECO:0007669"/>
    <property type="project" value="InterPro"/>
</dbReference>
<dbReference type="GO" id="GO:0016301">
    <property type="term" value="F:kinase activity"/>
    <property type="evidence" value="ECO:0007669"/>
    <property type="project" value="UniProtKB-KW"/>
</dbReference>
<keyword evidence="1" id="KW-0597">Phosphoprotein</keyword>
<dbReference type="SUPFAM" id="SSF47226">
    <property type="entry name" value="Histidine-containing phosphotransfer domain, HPT domain"/>
    <property type="match status" value="1"/>
</dbReference>
<sequence length="300" mass="33014">MGYFIEEAKEHLDTIEQGLLNLQATMADSERLNEMFRAAHSVKGGAAMLGFAGVQKVSHHLEDCFKLLTENSVKVDRHLEDLFLKASDILKDLVEEIQSPYAAQGQPSAALQTAEPLLAELESYLNRLINGNQVAVNPNLPALTNAALKKMLQLFKQGDSPTTRQQLKVLCDRMLQMHTCQEWQTILQTTQRAVANTSYPYQTIAAVIIRDLKQAGDLLCAGRSAEITASKNLQQLAGVPKPAPVAPPVAKPTVNPTPAIGNRQQISIPLEPRAAARVLLENFDKQQLIEMADFIMKAIQ</sequence>
<evidence type="ECO:0000259" key="2">
    <source>
        <dbReference type="PROSITE" id="PS50894"/>
    </source>
</evidence>
<dbReference type="InterPro" id="IPR008207">
    <property type="entry name" value="Sig_transdc_His_kin_Hpt_dom"/>
</dbReference>
<evidence type="ECO:0000313" key="3">
    <source>
        <dbReference type="EMBL" id="HFM98478.1"/>
    </source>
</evidence>
<proteinExistence type="predicted"/>
<keyword evidence="3" id="KW-0418">Kinase</keyword>
<dbReference type="EMBL" id="DSRU01000173">
    <property type="protein sequence ID" value="HFM98478.1"/>
    <property type="molecule type" value="Genomic_DNA"/>
</dbReference>
<dbReference type="Gene3D" id="1.20.120.160">
    <property type="entry name" value="HPT domain"/>
    <property type="match status" value="1"/>
</dbReference>
<dbReference type="SMART" id="SM00073">
    <property type="entry name" value="HPT"/>
    <property type="match status" value="1"/>
</dbReference>
<dbReference type="CDD" id="cd00088">
    <property type="entry name" value="HPT"/>
    <property type="match status" value="1"/>
</dbReference>
<feature type="domain" description="HPt" evidence="2">
    <location>
        <begin position="1"/>
        <end position="97"/>
    </location>
</feature>
<dbReference type="InterPro" id="IPR051315">
    <property type="entry name" value="Bact_Chemotaxis_CheA"/>
</dbReference>
<dbReference type="PROSITE" id="PS50894">
    <property type="entry name" value="HPT"/>
    <property type="match status" value="1"/>
</dbReference>
<reference evidence="3" key="1">
    <citation type="journal article" date="2020" name="mSystems">
        <title>Genome- and Community-Level Interaction Insights into Carbon Utilization and Element Cycling Functions of Hydrothermarchaeota in Hydrothermal Sediment.</title>
        <authorList>
            <person name="Zhou Z."/>
            <person name="Liu Y."/>
            <person name="Xu W."/>
            <person name="Pan J."/>
            <person name="Luo Z.H."/>
            <person name="Li M."/>
        </authorList>
    </citation>
    <scope>NUCLEOTIDE SEQUENCE [LARGE SCALE GENOMIC DNA]</scope>
    <source>
        <strain evidence="3">SpSt-418</strain>
    </source>
</reference>
<dbReference type="InterPro" id="IPR036641">
    <property type="entry name" value="HPT_dom_sf"/>
</dbReference>
<protein>
    <submittedName>
        <fullName evidence="3">Histidine kinase</fullName>
    </submittedName>
</protein>
<comment type="caution">
    <text evidence="3">The sequence shown here is derived from an EMBL/GenBank/DDBJ whole genome shotgun (WGS) entry which is preliminary data.</text>
</comment>
<gene>
    <name evidence="3" type="ORF">ENR64_12115</name>
</gene>
<dbReference type="PANTHER" id="PTHR43395:SF1">
    <property type="entry name" value="CHEMOTAXIS PROTEIN CHEA"/>
    <property type="match status" value="1"/>
</dbReference>
<evidence type="ECO:0000256" key="1">
    <source>
        <dbReference type="PROSITE-ProRule" id="PRU00110"/>
    </source>
</evidence>
<dbReference type="PANTHER" id="PTHR43395">
    <property type="entry name" value="SENSOR HISTIDINE KINASE CHEA"/>
    <property type="match status" value="1"/>
</dbReference>